<organism evidence="6 7">
    <name type="scientific">Sphingobacterium faecale</name>
    <dbReference type="NCBI Taxonomy" id="2803775"/>
    <lineage>
        <taxon>Bacteria</taxon>
        <taxon>Pseudomonadati</taxon>
        <taxon>Bacteroidota</taxon>
        <taxon>Sphingobacteriia</taxon>
        <taxon>Sphingobacteriales</taxon>
        <taxon>Sphingobacteriaceae</taxon>
        <taxon>Sphingobacterium</taxon>
    </lineage>
</organism>
<dbReference type="EMBL" id="JAERTY010000003">
    <property type="protein sequence ID" value="MBL1408404.1"/>
    <property type="molecule type" value="Genomic_DNA"/>
</dbReference>
<dbReference type="Gene3D" id="3.40.50.180">
    <property type="entry name" value="Methylesterase CheB, C-terminal domain"/>
    <property type="match status" value="1"/>
</dbReference>
<dbReference type="CDD" id="cd16433">
    <property type="entry name" value="CheB"/>
    <property type="match status" value="1"/>
</dbReference>
<evidence type="ECO:0000313" key="6">
    <source>
        <dbReference type="EMBL" id="MBL1408404.1"/>
    </source>
</evidence>
<dbReference type="InterPro" id="IPR035909">
    <property type="entry name" value="CheB_C"/>
</dbReference>
<keyword evidence="4" id="KW-0145">Chemotaxis</keyword>
<dbReference type="PROSITE" id="PS50122">
    <property type="entry name" value="CHEB"/>
    <property type="match status" value="1"/>
</dbReference>
<keyword evidence="7" id="KW-1185">Reference proteome</keyword>
<name>A0ABS1R1F6_9SPHI</name>
<dbReference type="EC" id="3.1.1.61" evidence="2"/>
<sequence length="191" mass="20680">MFNGTKVVVIGGSAGSIHVLIEVLPYLNPDSLSSIVIVLHRKAHPESTLSTLLNAYSKVPVLEVVDKMFLEKGKAYLAPADYHLLFEKDGCMSLDVSEKVNFSRPSIDVAFYSAAQVFGENTVGLLLSGANSDGVEGLAHIAQYGGTICVQDPSTAEVDFMPRQALNKLKIEHVLAPKDMACYINKLNDKL</sequence>
<accession>A0ABS1R1F6</accession>
<evidence type="ECO:0000256" key="1">
    <source>
        <dbReference type="ARBA" id="ARBA00022801"/>
    </source>
</evidence>
<feature type="active site" evidence="4">
    <location>
        <position position="40"/>
    </location>
</feature>
<dbReference type="InterPro" id="IPR000673">
    <property type="entry name" value="Sig_transdc_resp-reg_Me-estase"/>
</dbReference>
<dbReference type="PANTHER" id="PTHR42872">
    <property type="entry name" value="PROTEIN-GLUTAMATE METHYLESTERASE/PROTEIN-GLUTAMINE GLUTAMINASE"/>
    <property type="match status" value="1"/>
</dbReference>
<evidence type="ECO:0000313" key="7">
    <source>
        <dbReference type="Proteomes" id="UP000625283"/>
    </source>
</evidence>
<comment type="catalytic activity">
    <reaction evidence="3">
        <text>[protein]-L-glutamate 5-O-methyl ester + H2O = L-glutamyl-[protein] + methanol + H(+)</text>
        <dbReference type="Rhea" id="RHEA:23236"/>
        <dbReference type="Rhea" id="RHEA-COMP:10208"/>
        <dbReference type="Rhea" id="RHEA-COMP:10311"/>
        <dbReference type="ChEBI" id="CHEBI:15377"/>
        <dbReference type="ChEBI" id="CHEBI:15378"/>
        <dbReference type="ChEBI" id="CHEBI:17790"/>
        <dbReference type="ChEBI" id="CHEBI:29973"/>
        <dbReference type="ChEBI" id="CHEBI:82795"/>
        <dbReference type="EC" id="3.1.1.61"/>
    </reaction>
</comment>
<feature type="domain" description="CheB-type methylesterase" evidence="5">
    <location>
        <begin position="1"/>
        <end position="181"/>
    </location>
</feature>
<reference evidence="6 7" key="1">
    <citation type="submission" date="2021-01" db="EMBL/GenBank/DDBJ databases">
        <title>C459-1 draft genome sequence.</title>
        <authorList>
            <person name="Zhang X.-F."/>
        </authorList>
    </citation>
    <scope>NUCLEOTIDE SEQUENCE [LARGE SCALE GENOMIC DNA]</scope>
    <source>
        <strain evidence="7">C459-1</strain>
    </source>
</reference>
<evidence type="ECO:0000256" key="3">
    <source>
        <dbReference type="ARBA" id="ARBA00048267"/>
    </source>
</evidence>
<proteinExistence type="predicted"/>
<dbReference type="Proteomes" id="UP000625283">
    <property type="component" value="Unassembled WGS sequence"/>
</dbReference>
<evidence type="ECO:0000259" key="5">
    <source>
        <dbReference type="PROSITE" id="PS50122"/>
    </source>
</evidence>
<comment type="caution">
    <text evidence="6">The sequence shown here is derived from an EMBL/GenBank/DDBJ whole genome shotgun (WGS) entry which is preliminary data.</text>
</comment>
<keyword evidence="1 4" id="KW-0378">Hydrolase</keyword>
<feature type="active site" evidence="4">
    <location>
        <position position="13"/>
    </location>
</feature>
<protein>
    <recommendedName>
        <fullName evidence="2">protein-glutamate methylesterase</fullName>
        <ecNumber evidence="2">3.1.1.61</ecNumber>
    </recommendedName>
</protein>
<evidence type="ECO:0000256" key="4">
    <source>
        <dbReference type="PROSITE-ProRule" id="PRU00050"/>
    </source>
</evidence>
<feature type="active site" evidence="4">
    <location>
        <position position="133"/>
    </location>
</feature>
<dbReference type="PANTHER" id="PTHR42872:SF6">
    <property type="entry name" value="PROTEIN-GLUTAMATE METHYLESTERASE_PROTEIN-GLUTAMINE GLUTAMINASE"/>
    <property type="match status" value="1"/>
</dbReference>
<evidence type="ECO:0000256" key="2">
    <source>
        <dbReference type="ARBA" id="ARBA00039140"/>
    </source>
</evidence>
<gene>
    <name evidence="6" type="ORF">JKG61_06530</name>
</gene>
<dbReference type="SUPFAM" id="SSF52738">
    <property type="entry name" value="Methylesterase CheB, C-terminal domain"/>
    <property type="match status" value="1"/>
</dbReference>
<dbReference type="Pfam" id="PF01339">
    <property type="entry name" value="CheB_methylest"/>
    <property type="match status" value="1"/>
</dbReference>